<reference evidence="9" key="2">
    <citation type="submission" date="2020-09" db="EMBL/GenBank/DDBJ databases">
        <authorList>
            <person name="Sun Q."/>
            <person name="Ohkuma M."/>
        </authorList>
    </citation>
    <scope>NUCLEOTIDE SEQUENCE</scope>
    <source>
        <strain evidence="9">JCM 3276</strain>
    </source>
</reference>
<comment type="caution">
    <text evidence="9">The sequence shown here is derived from an EMBL/GenBank/DDBJ whole genome shotgun (WGS) entry which is preliminary data.</text>
</comment>
<dbReference type="SUPFAM" id="SSF56112">
    <property type="entry name" value="Protein kinase-like (PK-like)"/>
    <property type="match status" value="1"/>
</dbReference>
<dbReference type="PANTHER" id="PTHR43671">
    <property type="entry name" value="SERINE/THREONINE-PROTEIN KINASE NEK"/>
    <property type="match status" value="1"/>
</dbReference>
<dbReference type="InterPro" id="IPR050660">
    <property type="entry name" value="NEK_Ser/Thr_kinase"/>
</dbReference>
<evidence type="ECO:0000313" key="10">
    <source>
        <dbReference type="Proteomes" id="UP000660680"/>
    </source>
</evidence>
<organism evidence="9 10">
    <name type="scientific">Actinokineospora fastidiosa</name>
    <dbReference type="NCBI Taxonomy" id="1816"/>
    <lineage>
        <taxon>Bacteria</taxon>
        <taxon>Bacillati</taxon>
        <taxon>Actinomycetota</taxon>
        <taxon>Actinomycetes</taxon>
        <taxon>Pseudonocardiales</taxon>
        <taxon>Pseudonocardiaceae</taxon>
        <taxon>Actinokineospora</taxon>
    </lineage>
</organism>
<reference evidence="9" key="1">
    <citation type="journal article" date="2014" name="Int. J. Syst. Evol. Microbiol.">
        <title>Complete genome sequence of Corynebacterium casei LMG S-19264T (=DSM 44701T), isolated from a smear-ripened cheese.</title>
        <authorList>
            <consortium name="US DOE Joint Genome Institute (JGI-PGF)"/>
            <person name="Walter F."/>
            <person name="Albersmeier A."/>
            <person name="Kalinowski J."/>
            <person name="Ruckert C."/>
        </authorList>
    </citation>
    <scope>NUCLEOTIDE SEQUENCE</scope>
    <source>
        <strain evidence="9">JCM 3276</strain>
    </source>
</reference>
<keyword evidence="2" id="KW-0808">Transferase</keyword>
<accession>A0A918GSH3</accession>
<dbReference type="EC" id="2.7.11.1" evidence="1"/>
<feature type="compositionally biased region" description="Low complexity" evidence="6">
    <location>
        <begin position="315"/>
        <end position="339"/>
    </location>
</feature>
<dbReference type="Proteomes" id="UP000660680">
    <property type="component" value="Unassembled WGS sequence"/>
</dbReference>
<evidence type="ECO:0000256" key="6">
    <source>
        <dbReference type="SAM" id="MobiDB-lite"/>
    </source>
</evidence>
<dbReference type="PROSITE" id="PS50011">
    <property type="entry name" value="PROTEIN_KINASE_DOM"/>
    <property type="match status" value="1"/>
</dbReference>
<dbReference type="CDD" id="cd14014">
    <property type="entry name" value="STKc_PknB_like"/>
    <property type="match status" value="1"/>
</dbReference>
<evidence type="ECO:0000256" key="7">
    <source>
        <dbReference type="SAM" id="Phobius"/>
    </source>
</evidence>
<dbReference type="SMART" id="SM00220">
    <property type="entry name" value="S_TKc"/>
    <property type="match status" value="1"/>
</dbReference>
<sequence>MGVVYLGFAEGERPVAVKTLAADAVDSARARMRREATLLAAVVSPRLARLVDSDLDSATPWLAMQYVQGPTLLEIDLPLSDLQLYQLATGLAEALAMLHSAGIVHRDVKPGNVILTHSGPVLVDLGIAHSPKETAVTRTGSLLGSPGWMAPERLSGDEVGTAADVWAWGALLAYAATGAAPFGAGTFEVMSVRVLNEQYDLAGVPAWLSPAVRSVLIRDPARRPSAPRLIEAMGPQLPESSPVFPTLQSTRTSGWGGYVGVPQPQVMSARSQSGWRAVGALAAVIVVALVLAVVVITSRSGSNAAEVPDPTARDSVAASQTTSSAAATRTAAVNTTSTSEQSTPTADGDMIQVPEGKEVLAALPGGGTPPVFPLAITGYSLAQEWRDTLRTFEGDTEWSILYEFPASMNGCAHRRIVIRWRAAYSGATIKSALLSYDASVVFEGPESGVSGWMASYGCAQPGFQLESLPGEGNLVDVVVEVQVWEISV</sequence>
<gene>
    <name evidence="9" type="ORF">GCM10010171_61500</name>
</gene>
<keyword evidence="7" id="KW-0472">Membrane</keyword>
<dbReference type="InterPro" id="IPR000719">
    <property type="entry name" value="Prot_kinase_dom"/>
</dbReference>
<dbReference type="Pfam" id="PF00069">
    <property type="entry name" value="Pkinase"/>
    <property type="match status" value="1"/>
</dbReference>
<dbReference type="GO" id="GO:0005524">
    <property type="term" value="F:ATP binding"/>
    <property type="evidence" value="ECO:0007669"/>
    <property type="project" value="UniProtKB-KW"/>
</dbReference>
<dbReference type="PROSITE" id="PS00108">
    <property type="entry name" value="PROTEIN_KINASE_ST"/>
    <property type="match status" value="1"/>
</dbReference>
<dbReference type="InterPro" id="IPR011009">
    <property type="entry name" value="Kinase-like_dom_sf"/>
</dbReference>
<evidence type="ECO:0000256" key="4">
    <source>
        <dbReference type="ARBA" id="ARBA00022777"/>
    </source>
</evidence>
<name>A0A918GSH3_9PSEU</name>
<keyword evidence="10" id="KW-1185">Reference proteome</keyword>
<protein>
    <recommendedName>
        <fullName evidence="1">non-specific serine/threonine protein kinase</fullName>
        <ecNumber evidence="1">2.7.11.1</ecNumber>
    </recommendedName>
</protein>
<evidence type="ECO:0000313" key="9">
    <source>
        <dbReference type="EMBL" id="GGS58110.1"/>
    </source>
</evidence>
<feature type="domain" description="Protein kinase" evidence="8">
    <location>
        <begin position="1"/>
        <end position="244"/>
    </location>
</feature>
<feature type="transmembrane region" description="Helical" evidence="7">
    <location>
        <begin position="274"/>
        <end position="296"/>
    </location>
</feature>
<keyword evidence="7" id="KW-0812">Transmembrane</keyword>
<evidence type="ECO:0000256" key="3">
    <source>
        <dbReference type="ARBA" id="ARBA00022741"/>
    </source>
</evidence>
<feature type="region of interest" description="Disordered" evidence="6">
    <location>
        <begin position="302"/>
        <end position="350"/>
    </location>
</feature>
<dbReference type="GO" id="GO:0004674">
    <property type="term" value="F:protein serine/threonine kinase activity"/>
    <property type="evidence" value="ECO:0007669"/>
    <property type="project" value="UniProtKB-EC"/>
</dbReference>
<evidence type="ECO:0000256" key="5">
    <source>
        <dbReference type="ARBA" id="ARBA00022840"/>
    </source>
</evidence>
<evidence type="ECO:0000256" key="1">
    <source>
        <dbReference type="ARBA" id="ARBA00012513"/>
    </source>
</evidence>
<dbReference type="PANTHER" id="PTHR43671:SF13">
    <property type="entry name" value="SERINE_THREONINE-PROTEIN KINASE NEK2"/>
    <property type="match status" value="1"/>
</dbReference>
<keyword evidence="7" id="KW-1133">Transmembrane helix</keyword>
<keyword evidence="4" id="KW-0418">Kinase</keyword>
<evidence type="ECO:0000256" key="2">
    <source>
        <dbReference type="ARBA" id="ARBA00022679"/>
    </source>
</evidence>
<evidence type="ECO:0000259" key="8">
    <source>
        <dbReference type="PROSITE" id="PS50011"/>
    </source>
</evidence>
<keyword evidence="3" id="KW-0547">Nucleotide-binding</keyword>
<proteinExistence type="predicted"/>
<dbReference type="AlphaFoldDB" id="A0A918GSH3"/>
<keyword evidence="5" id="KW-0067">ATP-binding</keyword>
<dbReference type="EMBL" id="BMRB01000009">
    <property type="protein sequence ID" value="GGS58110.1"/>
    <property type="molecule type" value="Genomic_DNA"/>
</dbReference>
<dbReference type="Gene3D" id="1.10.510.10">
    <property type="entry name" value="Transferase(Phosphotransferase) domain 1"/>
    <property type="match status" value="1"/>
</dbReference>
<dbReference type="InterPro" id="IPR008271">
    <property type="entry name" value="Ser/Thr_kinase_AS"/>
</dbReference>